<dbReference type="PANTHER" id="PTHR14744">
    <property type="entry name" value="N-ALPHA-ACETYLTRANSFERASE 60"/>
    <property type="match status" value="1"/>
</dbReference>
<dbReference type="InterPro" id="IPR016155">
    <property type="entry name" value="Mopterin_synth/thiamin_S_b"/>
</dbReference>
<evidence type="ECO:0000256" key="2">
    <source>
        <dbReference type="ARBA" id="ARBA00022679"/>
    </source>
</evidence>
<evidence type="ECO:0000256" key="11">
    <source>
        <dbReference type="SAM" id="MobiDB-lite"/>
    </source>
</evidence>
<dbReference type="EC" id="2.3.1.48" evidence="1"/>
<dbReference type="InterPro" id="IPR036563">
    <property type="entry name" value="MoaE_sf"/>
</dbReference>
<keyword evidence="5" id="KW-0012">Acyltransferase</keyword>
<evidence type="ECO:0000256" key="9">
    <source>
        <dbReference type="ARBA" id="ARBA00048017"/>
    </source>
</evidence>
<dbReference type="CDD" id="cd04301">
    <property type="entry name" value="NAT_SF"/>
    <property type="match status" value="1"/>
</dbReference>
<feature type="region of interest" description="Disordered" evidence="11">
    <location>
        <begin position="447"/>
        <end position="470"/>
    </location>
</feature>
<dbReference type="InterPro" id="IPR016181">
    <property type="entry name" value="Acyl_CoA_acyltransferase"/>
</dbReference>
<dbReference type="CDD" id="cd00756">
    <property type="entry name" value="MoaE"/>
    <property type="match status" value="1"/>
</dbReference>
<dbReference type="InterPro" id="IPR000182">
    <property type="entry name" value="GNAT_dom"/>
</dbReference>
<comment type="similarity">
    <text evidence="6">Belongs to the acetyltransferase family. NAA60 subfamily.</text>
</comment>
<organism evidence="13 14">
    <name type="scientific">Adineta steineri</name>
    <dbReference type="NCBI Taxonomy" id="433720"/>
    <lineage>
        <taxon>Eukaryota</taxon>
        <taxon>Metazoa</taxon>
        <taxon>Spiralia</taxon>
        <taxon>Gnathifera</taxon>
        <taxon>Rotifera</taxon>
        <taxon>Eurotatoria</taxon>
        <taxon>Bdelloidea</taxon>
        <taxon>Adinetida</taxon>
        <taxon>Adinetidae</taxon>
        <taxon>Adineta</taxon>
    </lineage>
</organism>
<evidence type="ECO:0000313" key="14">
    <source>
        <dbReference type="Proteomes" id="UP000663832"/>
    </source>
</evidence>
<dbReference type="PROSITE" id="PS51186">
    <property type="entry name" value="GNAT"/>
    <property type="match status" value="1"/>
</dbReference>
<dbReference type="SUPFAM" id="SSF54690">
    <property type="entry name" value="Molybdopterin synthase subunit MoaE"/>
    <property type="match status" value="1"/>
</dbReference>
<evidence type="ECO:0000256" key="5">
    <source>
        <dbReference type="ARBA" id="ARBA00023315"/>
    </source>
</evidence>
<dbReference type="AlphaFoldDB" id="A0A813P5R0"/>
<accession>A0A813P5R0</accession>
<dbReference type="Pfam" id="PF02391">
    <property type="entry name" value="MoaE"/>
    <property type="match status" value="1"/>
</dbReference>
<dbReference type="GO" id="GO:0007059">
    <property type="term" value="P:chromosome segregation"/>
    <property type="evidence" value="ECO:0007669"/>
    <property type="project" value="UniProtKB-KW"/>
</dbReference>
<feature type="domain" description="N-acetyltransferase" evidence="12">
    <location>
        <begin position="38"/>
        <end position="207"/>
    </location>
</feature>
<keyword evidence="3" id="KW-0159">Chromosome partition</keyword>
<dbReference type="Gene3D" id="3.90.1170.40">
    <property type="entry name" value="Molybdopterin biosynthesis MoaE subunit"/>
    <property type="match status" value="1"/>
</dbReference>
<comment type="catalytic activity">
    <reaction evidence="9">
        <text>L-lysyl-[protein] + acetyl-CoA = N(6)-acetyl-L-lysyl-[protein] + CoA + H(+)</text>
        <dbReference type="Rhea" id="RHEA:45948"/>
        <dbReference type="Rhea" id="RHEA-COMP:9752"/>
        <dbReference type="Rhea" id="RHEA-COMP:10731"/>
        <dbReference type="ChEBI" id="CHEBI:15378"/>
        <dbReference type="ChEBI" id="CHEBI:29969"/>
        <dbReference type="ChEBI" id="CHEBI:57287"/>
        <dbReference type="ChEBI" id="CHEBI:57288"/>
        <dbReference type="ChEBI" id="CHEBI:61930"/>
        <dbReference type="EC" id="2.3.1.48"/>
    </reaction>
</comment>
<dbReference type="OrthoDB" id="5531344at2759"/>
<evidence type="ECO:0000256" key="8">
    <source>
        <dbReference type="ARBA" id="ARBA00026144"/>
    </source>
</evidence>
<evidence type="ECO:0000256" key="3">
    <source>
        <dbReference type="ARBA" id="ARBA00022829"/>
    </source>
</evidence>
<evidence type="ECO:0000256" key="1">
    <source>
        <dbReference type="ARBA" id="ARBA00013184"/>
    </source>
</evidence>
<dbReference type="EMBL" id="CAJNOM010000003">
    <property type="protein sequence ID" value="CAF0743943.1"/>
    <property type="molecule type" value="Genomic_DNA"/>
</dbReference>
<dbReference type="PANTHER" id="PTHR14744:SF15">
    <property type="entry name" value="N-ALPHA-ACETYLTRANSFERASE 60"/>
    <property type="match status" value="1"/>
</dbReference>
<dbReference type="GO" id="GO:0006777">
    <property type="term" value="P:Mo-molybdopterin cofactor biosynthetic process"/>
    <property type="evidence" value="ECO:0007669"/>
    <property type="project" value="InterPro"/>
</dbReference>
<dbReference type="Proteomes" id="UP000663832">
    <property type="component" value="Unassembled WGS sequence"/>
</dbReference>
<dbReference type="SUPFAM" id="SSF55729">
    <property type="entry name" value="Acyl-CoA N-acyltransferases (Nat)"/>
    <property type="match status" value="1"/>
</dbReference>
<evidence type="ECO:0000256" key="4">
    <source>
        <dbReference type="ARBA" id="ARBA00022853"/>
    </source>
</evidence>
<dbReference type="CDD" id="cd00754">
    <property type="entry name" value="Ubl_MoaD"/>
    <property type="match status" value="1"/>
</dbReference>
<dbReference type="GO" id="GO:0004402">
    <property type="term" value="F:histone acetyltransferase activity"/>
    <property type="evidence" value="ECO:0007669"/>
    <property type="project" value="TreeGrafter"/>
</dbReference>
<keyword evidence="4" id="KW-0156">Chromatin regulator</keyword>
<sequence length="470" mass="53966">MQTSSPSSSSQSTTINLYSFDIASTKEFHVLSNSNISISFRFLRPGDQSEVKSLCCDWFPIEYPDKWYDDIVHDTKYFALAACETGTQRIVGLVIADIVPLGNCNHEDQQILHKSFSLTTPVCYILILGVVKEYRRQGLAGILLQQLLNTLYKRGTCKAVYLHVLFSNKQAIQFYETNSFQYRVHLPYYYCINGENFDGYCFALYINGGYPPFTLSDYFSNWWTYLRKFEFQINFNNDMSSIQVSIIYFGRLRELVGISSEKIDFDPSISYTQQTILDRIIEHRPILKTFLITNSFRVAVNQQYLLESDLIEFTQQSEIALLPPFGGDELYKQVIAPSCGAVASFIGITRDNFEGRQVARLFYEAYESMALQELKRLCDDARRQFGDIKHIAICHRLGDVSISEASVAIYVSGPHRRDALDAVSFLIEQLKANVPIWKKEFYEDHEGNNGNSNNNENNTSTSSYCWKENK</sequence>
<dbReference type="SUPFAM" id="SSF54285">
    <property type="entry name" value="MoaD/ThiS"/>
    <property type="match status" value="1"/>
</dbReference>
<keyword evidence="2" id="KW-0808">Transferase</keyword>
<dbReference type="InterPro" id="IPR045141">
    <property type="entry name" value="NAA60-like"/>
</dbReference>
<evidence type="ECO:0000259" key="12">
    <source>
        <dbReference type="PROSITE" id="PS51186"/>
    </source>
</evidence>
<feature type="compositionally biased region" description="Low complexity" evidence="11">
    <location>
        <begin position="448"/>
        <end position="463"/>
    </location>
</feature>
<evidence type="ECO:0000256" key="10">
    <source>
        <dbReference type="ARBA" id="ARBA00048848"/>
    </source>
</evidence>
<comment type="caution">
    <text evidence="13">The sequence shown here is derived from an EMBL/GenBank/DDBJ whole genome shotgun (WGS) entry which is preliminary data.</text>
</comment>
<protein>
    <recommendedName>
        <fullName evidence="8">N-alpha-acetyltransferase 60</fullName>
        <ecNumber evidence="7">2.3.1.259</ecNumber>
        <ecNumber evidence="1">2.3.1.48</ecNumber>
    </recommendedName>
</protein>
<dbReference type="EC" id="2.3.1.259" evidence="7"/>
<dbReference type="InterPro" id="IPR003448">
    <property type="entry name" value="Mopterin_biosynth_MoaE"/>
</dbReference>
<evidence type="ECO:0000313" key="13">
    <source>
        <dbReference type="EMBL" id="CAF0743943.1"/>
    </source>
</evidence>
<evidence type="ECO:0000256" key="6">
    <source>
        <dbReference type="ARBA" id="ARBA00025774"/>
    </source>
</evidence>
<comment type="catalytic activity">
    <reaction evidence="10">
        <text>N-terminal L-methionyl-[transmembrane protein] + acetyl-CoA = N-terminal N(alpha)-acetyl-L-methionyl-[transmembrane protein] + CoA + H(+)</text>
        <dbReference type="Rhea" id="RHEA:50604"/>
        <dbReference type="Rhea" id="RHEA-COMP:12745"/>
        <dbReference type="Rhea" id="RHEA-COMP:12746"/>
        <dbReference type="ChEBI" id="CHEBI:15378"/>
        <dbReference type="ChEBI" id="CHEBI:57287"/>
        <dbReference type="ChEBI" id="CHEBI:57288"/>
        <dbReference type="ChEBI" id="CHEBI:64731"/>
        <dbReference type="ChEBI" id="CHEBI:133414"/>
        <dbReference type="EC" id="2.3.1.259"/>
    </reaction>
</comment>
<proteinExistence type="inferred from homology"/>
<keyword evidence="14" id="KW-1185">Reference proteome</keyword>
<dbReference type="GO" id="GO:0000139">
    <property type="term" value="C:Golgi membrane"/>
    <property type="evidence" value="ECO:0007669"/>
    <property type="project" value="TreeGrafter"/>
</dbReference>
<dbReference type="Gene3D" id="3.10.20.30">
    <property type="match status" value="1"/>
</dbReference>
<dbReference type="GO" id="GO:0120518">
    <property type="term" value="F:protein N-terminal-methionine acetyltransferase activity"/>
    <property type="evidence" value="ECO:0007669"/>
    <property type="project" value="UniProtKB-EC"/>
</dbReference>
<reference evidence="13" key="1">
    <citation type="submission" date="2021-02" db="EMBL/GenBank/DDBJ databases">
        <authorList>
            <person name="Nowell W R."/>
        </authorList>
    </citation>
    <scope>NUCLEOTIDE SEQUENCE</scope>
</reference>
<dbReference type="InterPro" id="IPR012675">
    <property type="entry name" value="Beta-grasp_dom_sf"/>
</dbReference>
<evidence type="ECO:0000256" key="7">
    <source>
        <dbReference type="ARBA" id="ARBA00026111"/>
    </source>
</evidence>
<dbReference type="Gene3D" id="3.40.630.30">
    <property type="match status" value="1"/>
</dbReference>
<dbReference type="Pfam" id="PF00583">
    <property type="entry name" value="Acetyltransf_1"/>
    <property type="match status" value="1"/>
</dbReference>
<gene>
    <name evidence="13" type="ORF">QVE165_LOCUS1082</name>
</gene>
<name>A0A813P5R0_9BILA</name>